<gene>
    <name evidence="2" type="ORF">DWY20_01525</name>
</gene>
<dbReference type="AlphaFoldDB" id="A0A412GXU3"/>
<dbReference type="Pfam" id="PF01863">
    <property type="entry name" value="YgjP-like"/>
    <property type="match status" value="1"/>
</dbReference>
<sequence length="235" mass="27322">MISKKQIISDKDFGKIHFVVRRSARNITMRVKEDGLHVTTPPYRSITALLEAIAPFRERLRNVCSEVKPKPFDLNFSIEAECFRLKLETSPLKNFTVSMRDETVVIACPAHADFTTERVQTLVKNAVMRAMRKKAEEYLPPLVQYWSSLFDLPYNKVTISKARSRWGSCSSKRDISLSFYLMLLPAHLMDYVILHELAHTREMNHGPKFWELLNQLTDGKALALRKELRMHRPVF</sequence>
<dbReference type="Proteomes" id="UP000285864">
    <property type="component" value="Unassembled WGS sequence"/>
</dbReference>
<dbReference type="EMBL" id="QRUU01000004">
    <property type="protein sequence ID" value="RGR99746.1"/>
    <property type="molecule type" value="Genomic_DNA"/>
</dbReference>
<evidence type="ECO:0000313" key="3">
    <source>
        <dbReference type="Proteomes" id="UP000285864"/>
    </source>
</evidence>
<dbReference type="PANTHER" id="PTHR30399:SF1">
    <property type="entry name" value="UTP PYROPHOSPHATASE"/>
    <property type="match status" value="1"/>
</dbReference>
<organism evidence="2 3">
    <name type="scientific">Phocaeicola coprocola</name>
    <dbReference type="NCBI Taxonomy" id="310298"/>
    <lineage>
        <taxon>Bacteria</taxon>
        <taxon>Pseudomonadati</taxon>
        <taxon>Bacteroidota</taxon>
        <taxon>Bacteroidia</taxon>
        <taxon>Bacteroidales</taxon>
        <taxon>Bacteroidaceae</taxon>
        <taxon>Phocaeicola</taxon>
    </lineage>
</organism>
<proteinExistence type="predicted"/>
<evidence type="ECO:0000313" key="2">
    <source>
        <dbReference type="EMBL" id="RGR99746.1"/>
    </source>
</evidence>
<protein>
    <submittedName>
        <fullName evidence="2">M48 family peptidase</fullName>
    </submittedName>
</protein>
<comment type="caution">
    <text evidence="2">The sequence shown here is derived from an EMBL/GenBank/DDBJ whole genome shotgun (WGS) entry which is preliminary data.</text>
</comment>
<keyword evidence="3" id="KW-1185">Reference proteome</keyword>
<evidence type="ECO:0000259" key="1">
    <source>
        <dbReference type="Pfam" id="PF01863"/>
    </source>
</evidence>
<reference evidence="2 3" key="1">
    <citation type="submission" date="2018-08" db="EMBL/GenBank/DDBJ databases">
        <title>A genome reference for cultivated species of the human gut microbiota.</title>
        <authorList>
            <person name="Zou Y."/>
            <person name="Xue W."/>
            <person name="Luo G."/>
        </authorList>
    </citation>
    <scope>NUCLEOTIDE SEQUENCE [LARGE SCALE GENOMIC DNA]</scope>
    <source>
        <strain evidence="2 3">AF24-2</strain>
    </source>
</reference>
<feature type="domain" description="YgjP-like metallopeptidase" evidence="1">
    <location>
        <begin position="25"/>
        <end position="228"/>
    </location>
</feature>
<dbReference type="InterPro" id="IPR053136">
    <property type="entry name" value="UTP_pyrophosphatase-like"/>
</dbReference>
<dbReference type="InterPro" id="IPR002725">
    <property type="entry name" value="YgjP-like_metallopeptidase"/>
</dbReference>
<accession>A0A412GXU3</accession>
<name>A0A412GXU3_9BACT</name>
<dbReference type="CDD" id="cd07344">
    <property type="entry name" value="M48_yhfN_like"/>
    <property type="match status" value="1"/>
</dbReference>
<dbReference type="Gene3D" id="3.30.2010.10">
    <property type="entry name" value="Metalloproteases ('zincins'), catalytic domain"/>
    <property type="match status" value="1"/>
</dbReference>
<dbReference type="PANTHER" id="PTHR30399">
    <property type="entry name" value="UNCHARACTERIZED PROTEIN YGJP"/>
    <property type="match status" value="1"/>
</dbReference>